<evidence type="ECO:0000256" key="2">
    <source>
        <dbReference type="ARBA" id="ARBA00006162"/>
    </source>
</evidence>
<dbReference type="Pfam" id="PF08817">
    <property type="entry name" value="YukD"/>
    <property type="match status" value="1"/>
</dbReference>
<dbReference type="Pfam" id="PF19053">
    <property type="entry name" value="EccD"/>
    <property type="match status" value="1"/>
</dbReference>
<feature type="domain" description="EccD-like transmembrane" evidence="8">
    <location>
        <begin position="119"/>
        <end position="447"/>
    </location>
</feature>
<evidence type="ECO:0000313" key="10">
    <source>
        <dbReference type="Proteomes" id="UP000193040"/>
    </source>
</evidence>
<accession>A0A1X0Y6P0</accession>
<proteinExistence type="inferred from homology"/>
<dbReference type="InterPro" id="IPR006707">
    <property type="entry name" value="T7SS_EccD"/>
</dbReference>
<feature type="transmembrane region" description="Helical" evidence="7">
    <location>
        <begin position="119"/>
        <end position="138"/>
    </location>
</feature>
<sequence length="452" mass="44786">MSVSDPGLRRVSVHAGSAVVDVALPSAIPIAALVPPIIDILTTQGINDLPGRRDRLAVPGAAALDPSKTLLQNGIHDGDVLVLTTSEPPPPTVRYHDVADAVAELRCDGNSAPSPRMRLTVAICAGGLTGTGILLLVVNTLNNNAFGFHSMTAVSAALVAVIAVAAAVIAQRANRGAMAGLTLSLIGIAWAATAGFLGVPGAPGVPNVLLAATAAMVAAVLSMRVGAGAVVTLTAVSCFSAVVAAAALGGVVTGAPTHAVGAAATAVSLGLLATSGRAAIALAGLSPHRPPSADTELRLAVGRADGWLASLRAAFSAATALGAVVTVLAGAPRLDCLTLATAAGVLLLLRAASASGGSSLVCAVGATVTISMTFACTTIRLSGHGPWLVAATALLGAAACYLGFVAPHRPMPALARKAVELFECVVLIGTVPLACWICGCYDTARGLQLRWG</sequence>
<evidence type="ECO:0000256" key="3">
    <source>
        <dbReference type="ARBA" id="ARBA00022475"/>
    </source>
</evidence>
<gene>
    <name evidence="9" type="ORF">B5M45_10915</name>
</gene>
<feature type="transmembrane region" description="Helical" evidence="7">
    <location>
        <begin position="306"/>
        <end position="331"/>
    </location>
</feature>
<feature type="transmembrane region" description="Helical" evidence="7">
    <location>
        <begin position="387"/>
        <end position="407"/>
    </location>
</feature>
<dbReference type="InterPro" id="IPR024962">
    <property type="entry name" value="YukD-like"/>
</dbReference>
<dbReference type="NCBIfam" id="TIGR03920">
    <property type="entry name" value="T7SS_EccD"/>
    <property type="match status" value="1"/>
</dbReference>
<comment type="caution">
    <text evidence="9">The sequence shown here is derived from an EMBL/GenBank/DDBJ whole genome shotgun (WGS) entry which is preliminary data.</text>
</comment>
<name>A0A1X0Y6P0_MYCSI</name>
<dbReference type="AlphaFoldDB" id="A0A1X0Y6P0"/>
<dbReference type="STRING" id="1784.VC42_19265"/>
<keyword evidence="3" id="KW-1003">Cell membrane</keyword>
<reference evidence="9 10" key="1">
    <citation type="submission" date="2017-03" db="EMBL/GenBank/DDBJ databases">
        <title>Genomic insights into Mycobacterium simiae human colonization.</title>
        <authorList>
            <person name="Steffani J.L."/>
            <person name="Brunck M.E."/>
            <person name="Cruz E."/>
            <person name="Montiel R."/>
            <person name="Barona F."/>
        </authorList>
    </citation>
    <scope>NUCLEOTIDE SEQUENCE [LARGE SCALE GENOMIC DNA]</scope>
    <source>
        <strain evidence="9 10">MsiGto</strain>
    </source>
</reference>
<feature type="transmembrane region" description="Helical" evidence="7">
    <location>
        <begin position="150"/>
        <end position="170"/>
    </location>
</feature>
<keyword evidence="5 7" id="KW-1133">Transmembrane helix</keyword>
<dbReference type="EMBL" id="MZZM01000016">
    <property type="protein sequence ID" value="ORJ60783.1"/>
    <property type="molecule type" value="Genomic_DNA"/>
</dbReference>
<evidence type="ECO:0000256" key="6">
    <source>
        <dbReference type="ARBA" id="ARBA00023136"/>
    </source>
</evidence>
<feature type="transmembrane region" description="Helical" evidence="7">
    <location>
        <begin position="259"/>
        <end position="285"/>
    </location>
</feature>
<dbReference type="Proteomes" id="UP000193040">
    <property type="component" value="Unassembled WGS sequence"/>
</dbReference>
<dbReference type="InterPro" id="IPR044049">
    <property type="entry name" value="EccD_transm"/>
</dbReference>
<feature type="transmembrane region" description="Helical" evidence="7">
    <location>
        <begin position="177"/>
        <end position="199"/>
    </location>
</feature>
<keyword evidence="4 7" id="KW-0812">Transmembrane</keyword>
<feature type="transmembrane region" description="Helical" evidence="7">
    <location>
        <begin position="230"/>
        <end position="253"/>
    </location>
</feature>
<keyword evidence="10" id="KW-1185">Reference proteome</keyword>
<evidence type="ECO:0000256" key="4">
    <source>
        <dbReference type="ARBA" id="ARBA00022692"/>
    </source>
</evidence>
<evidence type="ECO:0000259" key="8">
    <source>
        <dbReference type="Pfam" id="PF19053"/>
    </source>
</evidence>
<evidence type="ECO:0000256" key="5">
    <source>
        <dbReference type="ARBA" id="ARBA00022989"/>
    </source>
</evidence>
<dbReference type="RefSeq" id="WP_084949815.1">
    <property type="nucleotide sequence ID" value="NZ_MZZM01000016.1"/>
</dbReference>
<comment type="similarity">
    <text evidence="2">Belongs to the EccD/Snm4 family.</text>
</comment>
<comment type="subcellular location">
    <subcellularLocation>
        <location evidence="1">Cell membrane</location>
        <topology evidence="1">Multi-pass membrane protein</topology>
    </subcellularLocation>
</comment>
<dbReference type="PIRSF" id="PIRSF017804">
    <property type="entry name" value="Secretion_EccD1"/>
    <property type="match status" value="1"/>
</dbReference>
<dbReference type="GO" id="GO:0005886">
    <property type="term" value="C:plasma membrane"/>
    <property type="evidence" value="ECO:0007669"/>
    <property type="project" value="UniProtKB-SubCell"/>
</dbReference>
<dbReference type="Gene3D" id="3.10.20.90">
    <property type="entry name" value="Phosphatidylinositol 3-kinase Catalytic Subunit, Chain A, domain 1"/>
    <property type="match status" value="1"/>
</dbReference>
<evidence type="ECO:0000256" key="7">
    <source>
        <dbReference type="SAM" id="Phobius"/>
    </source>
</evidence>
<evidence type="ECO:0000256" key="1">
    <source>
        <dbReference type="ARBA" id="ARBA00004651"/>
    </source>
</evidence>
<protein>
    <submittedName>
        <fullName evidence="9">Type VII secretion integral membrane protein EccD</fullName>
    </submittedName>
</protein>
<keyword evidence="6 7" id="KW-0472">Membrane</keyword>
<evidence type="ECO:0000313" key="9">
    <source>
        <dbReference type="EMBL" id="ORJ60783.1"/>
    </source>
</evidence>
<organism evidence="9 10">
    <name type="scientific">Mycobacterium simiae</name>
    <name type="common">Mycobacterium habana</name>
    <dbReference type="NCBI Taxonomy" id="1784"/>
    <lineage>
        <taxon>Bacteria</taxon>
        <taxon>Bacillati</taxon>
        <taxon>Actinomycetota</taxon>
        <taxon>Actinomycetes</taxon>
        <taxon>Mycobacteriales</taxon>
        <taxon>Mycobacteriaceae</taxon>
        <taxon>Mycobacterium</taxon>
        <taxon>Mycobacterium simiae complex</taxon>
    </lineage>
</organism>